<dbReference type="InterPro" id="IPR011009">
    <property type="entry name" value="Kinase-like_dom_sf"/>
</dbReference>
<accession>A0ABY5GBP1</accession>
<feature type="domain" description="Protein kinase" evidence="6">
    <location>
        <begin position="68"/>
        <end position="343"/>
    </location>
</feature>
<keyword evidence="4" id="KW-0067">ATP-binding</keyword>
<evidence type="ECO:0000256" key="5">
    <source>
        <dbReference type="SAM" id="MobiDB-lite"/>
    </source>
</evidence>
<evidence type="ECO:0000313" key="7">
    <source>
        <dbReference type="EMBL" id="UTV26504.1"/>
    </source>
</evidence>
<evidence type="ECO:0000256" key="4">
    <source>
        <dbReference type="ARBA" id="ARBA00022840"/>
    </source>
</evidence>
<keyword evidence="8" id="KW-1185">Reference proteome</keyword>
<gene>
    <name evidence="7" type="ORF">NNL38_08945</name>
</gene>
<dbReference type="InterPro" id="IPR008271">
    <property type="entry name" value="Ser/Thr_kinase_AS"/>
</dbReference>
<evidence type="ECO:0000256" key="1">
    <source>
        <dbReference type="ARBA" id="ARBA00022679"/>
    </source>
</evidence>
<organism evidence="7 8">
    <name type="scientific">Photobacterium atrarenae</name>
    <dbReference type="NCBI Taxonomy" id="865757"/>
    <lineage>
        <taxon>Bacteria</taxon>
        <taxon>Pseudomonadati</taxon>
        <taxon>Pseudomonadota</taxon>
        <taxon>Gammaproteobacteria</taxon>
        <taxon>Vibrionales</taxon>
        <taxon>Vibrionaceae</taxon>
        <taxon>Photobacterium</taxon>
    </lineage>
</organism>
<keyword evidence="3 7" id="KW-0418">Kinase</keyword>
<evidence type="ECO:0000256" key="2">
    <source>
        <dbReference type="ARBA" id="ARBA00022741"/>
    </source>
</evidence>
<dbReference type="PROSITE" id="PS50011">
    <property type="entry name" value="PROTEIN_KINASE_DOM"/>
    <property type="match status" value="1"/>
</dbReference>
<dbReference type="Gene3D" id="3.30.200.20">
    <property type="entry name" value="Phosphorylase Kinase, domain 1"/>
    <property type="match status" value="1"/>
</dbReference>
<feature type="region of interest" description="Disordered" evidence="5">
    <location>
        <begin position="1"/>
        <end position="23"/>
    </location>
</feature>
<dbReference type="CDD" id="cd14014">
    <property type="entry name" value="STKc_PknB_like"/>
    <property type="match status" value="1"/>
</dbReference>
<dbReference type="InterPro" id="IPR000719">
    <property type="entry name" value="Prot_kinase_dom"/>
</dbReference>
<evidence type="ECO:0000259" key="6">
    <source>
        <dbReference type="PROSITE" id="PS50011"/>
    </source>
</evidence>
<dbReference type="RefSeq" id="WP_255387715.1">
    <property type="nucleotide sequence ID" value="NZ_CP101508.1"/>
</dbReference>
<dbReference type="SMART" id="SM00220">
    <property type="entry name" value="S_TKc"/>
    <property type="match status" value="1"/>
</dbReference>
<name>A0ABY5GBP1_9GAMM</name>
<dbReference type="Proteomes" id="UP001057998">
    <property type="component" value="Chromosome 1"/>
</dbReference>
<dbReference type="EMBL" id="CP101508">
    <property type="protein sequence ID" value="UTV26504.1"/>
    <property type="molecule type" value="Genomic_DNA"/>
</dbReference>
<keyword evidence="1" id="KW-0808">Transferase</keyword>
<protein>
    <submittedName>
        <fullName evidence="7">Serine/threonine protein kinase</fullName>
    </submittedName>
</protein>
<dbReference type="PANTHER" id="PTHR43289">
    <property type="entry name" value="MITOGEN-ACTIVATED PROTEIN KINASE KINASE KINASE 20-RELATED"/>
    <property type="match status" value="1"/>
</dbReference>
<dbReference type="PANTHER" id="PTHR43289:SF6">
    <property type="entry name" value="SERINE_THREONINE-PROTEIN KINASE NEKL-3"/>
    <property type="match status" value="1"/>
</dbReference>
<dbReference type="SUPFAM" id="SSF56112">
    <property type="entry name" value="Protein kinase-like (PK-like)"/>
    <property type="match status" value="1"/>
</dbReference>
<keyword evidence="2" id="KW-0547">Nucleotide-binding</keyword>
<proteinExistence type="predicted"/>
<sequence>MENENTPRDNANDDSSRQKNDETVIKSAELVSEHSANNTHDDIIDNSIDKTNHKNTSLDSGDIIDNRYKIVSLIGRGGLCEVYQAKDLLLEAEGIDASDVAIKVLQSNTTENPDYNDLLIKEAKQTQSLSHPNIVKVFGFGFDRFYYLVMELLDGETLEDIILRSRPNGLPPKKTLSLLKQIVSAFSYAHSMGVVHSDLKPSNIMLTRNGVIKIFDFGVARAQSLSVDKYASITHDESSIIAGYTPAYASPNLISGNSPSFQDDIYAFSCIAYELVTSKHPYNRTPSNQAQEQALKLTRPQQLPGYLWKVLFSGLQFNPSERLKSFAEIETLLTRRKSHFPVLVASLLVMAAAASYGYHSLNQARSGLQAQLTDIQNAQDHEEKLLALPVESLLKTLPTLPPESSVLKAALLHLNQEKAIDWYQDRIDSILNNSTNRYPDYYAIEGIIKEALSLYPDSHSLTEMNKRVTLSWQSSKSLIIDQINSILEAGSYFDPKIGQDITRLRADLSQIDHNFDFKPSAAANSVFADQFRTAMNTLDSQRLKMLIAVGDTYFSEDEHNVALITKGERLFNAVQSINRYHELKQSDNPIKFPYKAASDYYEFQFNAFHERLRNLKTVRQLQSLENDVNQVAKDVPADFSPLIKTQLAMAKRYIQFSDQFLNARKQKAANTVMKRANALFAKIEASKKEQYDDRG</sequence>
<dbReference type="GO" id="GO:0004674">
    <property type="term" value="F:protein serine/threonine kinase activity"/>
    <property type="evidence" value="ECO:0007669"/>
    <property type="project" value="UniProtKB-KW"/>
</dbReference>
<dbReference type="Gene3D" id="1.10.510.10">
    <property type="entry name" value="Transferase(Phosphotransferase) domain 1"/>
    <property type="match status" value="1"/>
</dbReference>
<keyword evidence="7" id="KW-0723">Serine/threonine-protein kinase</keyword>
<reference evidence="7" key="1">
    <citation type="submission" date="2022-07" db="EMBL/GenBank/DDBJ databases">
        <title>Genome sequencing of Photobacterium atrarenae GJH2-4.</title>
        <authorList>
            <person name="Park S.-J."/>
        </authorList>
    </citation>
    <scope>NUCLEOTIDE SEQUENCE</scope>
    <source>
        <strain evidence="7">GJH2-4</strain>
    </source>
</reference>
<dbReference type="PROSITE" id="PS00108">
    <property type="entry name" value="PROTEIN_KINASE_ST"/>
    <property type="match status" value="1"/>
</dbReference>
<dbReference type="Pfam" id="PF00069">
    <property type="entry name" value="Pkinase"/>
    <property type="match status" value="1"/>
</dbReference>
<evidence type="ECO:0000313" key="8">
    <source>
        <dbReference type="Proteomes" id="UP001057998"/>
    </source>
</evidence>
<evidence type="ECO:0000256" key="3">
    <source>
        <dbReference type="ARBA" id="ARBA00022777"/>
    </source>
</evidence>